<dbReference type="EMBL" id="PYAL01000001">
    <property type="protein sequence ID" value="RXN92265.1"/>
    <property type="molecule type" value="Genomic_DNA"/>
</dbReference>
<evidence type="ECO:0000256" key="1">
    <source>
        <dbReference type="ARBA" id="ARBA00023015"/>
    </source>
</evidence>
<dbReference type="InterPro" id="IPR018060">
    <property type="entry name" value="HTH_AraC"/>
</dbReference>
<dbReference type="SUPFAM" id="SSF46689">
    <property type="entry name" value="Homeodomain-like"/>
    <property type="match status" value="2"/>
</dbReference>
<feature type="domain" description="HTH araC/xylS-type" evidence="4">
    <location>
        <begin position="279"/>
        <end position="377"/>
    </location>
</feature>
<keyword evidence="3" id="KW-0804">Transcription</keyword>
<dbReference type="GO" id="GO:0043565">
    <property type="term" value="F:sequence-specific DNA binding"/>
    <property type="evidence" value="ECO:0007669"/>
    <property type="project" value="InterPro"/>
</dbReference>
<keyword evidence="1" id="KW-0805">Transcription regulation</keyword>
<dbReference type="PANTHER" id="PTHR46796:SF7">
    <property type="entry name" value="ARAC FAMILY TRANSCRIPTIONAL REGULATOR"/>
    <property type="match status" value="1"/>
</dbReference>
<evidence type="ECO:0000256" key="2">
    <source>
        <dbReference type="ARBA" id="ARBA00023125"/>
    </source>
</evidence>
<evidence type="ECO:0000256" key="3">
    <source>
        <dbReference type="ARBA" id="ARBA00023163"/>
    </source>
</evidence>
<dbReference type="InterPro" id="IPR050204">
    <property type="entry name" value="AraC_XylS_family_regulators"/>
</dbReference>
<dbReference type="Pfam" id="PF12852">
    <property type="entry name" value="Cupin_6"/>
    <property type="match status" value="1"/>
</dbReference>
<reference evidence="5 6" key="1">
    <citation type="journal article" date="2017" name="Int. J. Syst. Evol. Microbiol.">
        <title>Achromobacter aloeverae sp. nov., isolated from the root of Aloe vera (L.) Burm.f.</title>
        <authorList>
            <person name="Kuncharoen N."/>
            <person name="Muramatsu Y."/>
            <person name="Shibata C."/>
            <person name="Kamakura Y."/>
            <person name="Nakagawa Y."/>
            <person name="Tanasupawat S."/>
        </authorList>
    </citation>
    <scope>NUCLEOTIDE SEQUENCE [LARGE SCALE GENOMIC DNA]</scope>
    <source>
        <strain evidence="5 6">AVA-1</strain>
    </source>
</reference>
<dbReference type="Gene3D" id="1.10.10.60">
    <property type="entry name" value="Homeodomain-like"/>
    <property type="match status" value="1"/>
</dbReference>
<organism evidence="5 6">
    <name type="scientific">Achromobacter aloeverae</name>
    <dbReference type="NCBI Taxonomy" id="1750518"/>
    <lineage>
        <taxon>Bacteria</taxon>
        <taxon>Pseudomonadati</taxon>
        <taxon>Pseudomonadota</taxon>
        <taxon>Betaproteobacteria</taxon>
        <taxon>Burkholderiales</taxon>
        <taxon>Alcaligenaceae</taxon>
        <taxon>Achromobacter</taxon>
    </lineage>
</organism>
<dbReference type="Pfam" id="PF12833">
    <property type="entry name" value="HTH_18"/>
    <property type="match status" value="1"/>
</dbReference>
<proteinExistence type="predicted"/>
<dbReference type="AlphaFoldDB" id="A0A4Q1HQE6"/>
<dbReference type="PANTHER" id="PTHR46796">
    <property type="entry name" value="HTH-TYPE TRANSCRIPTIONAL ACTIVATOR RHAS-RELATED"/>
    <property type="match status" value="1"/>
</dbReference>
<keyword evidence="2" id="KW-0238">DNA-binding</keyword>
<sequence>MAMRPARSMPAMTSSAVAAAVKPEGRGFWIGVTCCSMDGLLGKREGWSAPRVCAKVLERLMLPSSIFMLDRSEIPGDPLSDLIRLAAARPTYSGELRAGGSWAIRMPRPEGLKFFAILHGRAWLQLRRDEPAVELRAGDVAIMYWQHDFLLAGDLAAPERDASEIFVPPKPPHSSVTLGDGSTFHMLGGHALLDAECGQLLAAALPPLIHLGQDASEGRMLRWLVERLIEERAVCASGHALMTQQLTQMLFLQTLRLHLARAGSLLPGWLRAMSDERLQPALRCIHDEPGRPWQVEELARAAAMSRTTFAVRFKAVAGVSPMAYLTHWRMQLARHALKHDPRPFSSWMEGLGYASESAFSHAFKRTTGLSPAQYRRAVL</sequence>
<dbReference type="SMART" id="SM00342">
    <property type="entry name" value="HTH_ARAC"/>
    <property type="match status" value="1"/>
</dbReference>
<name>A0A4Q1HQE6_9BURK</name>
<keyword evidence="6" id="KW-1185">Reference proteome</keyword>
<dbReference type="Proteomes" id="UP000290849">
    <property type="component" value="Unassembled WGS sequence"/>
</dbReference>
<dbReference type="PROSITE" id="PS01124">
    <property type="entry name" value="HTH_ARAC_FAMILY_2"/>
    <property type="match status" value="1"/>
</dbReference>
<dbReference type="GO" id="GO:0003700">
    <property type="term" value="F:DNA-binding transcription factor activity"/>
    <property type="evidence" value="ECO:0007669"/>
    <property type="project" value="InterPro"/>
</dbReference>
<comment type="caution">
    <text evidence="5">The sequence shown here is derived from an EMBL/GenBank/DDBJ whole genome shotgun (WGS) entry which is preliminary data.</text>
</comment>
<dbReference type="InterPro" id="IPR032783">
    <property type="entry name" value="AraC_lig"/>
</dbReference>
<gene>
    <name evidence="5" type="ORF">C7R54_00410</name>
</gene>
<accession>A0A4Q1HQE6</accession>
<evidence type="ECO:0000313" key="6">
    <source>
        <dbReference type="Proteomes" id="UP000290849"/>
    </source>
</evidence>
<evidence type="ECO:0000313" key="5">
    <source>
        <dbReference type="EMBL" id="RXN92265.1"/>
    </source>
</evidence>
<dbReference type="InterPro" id="IPR009057">
    <property type="entry name" value="Homeodomain-like_sf"/>
</dbReference>
<protein>
    <submittedName>
        <fullName evidence="5">AraC family transcriptional regulator</fullName>
    </submittedName>
</protein>
<evidence type="ECO:0000259" key="4">
    <source>
        <dbReference type="PROSITE" id="PS01124"/>
    </source>
</evidence>